<evidence type="ECO:0000313" key="3">
    <source>
        <dbReference type="Proteomes" id="UP001341840"/>
    </source>
</evidence>
<accession>A0ABU6XIJ6</accession>
<proteinExistence type="predicted"/>
<feature type="region of interest" description="Disordered" evidence="1">
    <location>
        <begin position="1"/>
        <end position="66"/>
    </location>
</feature>
<evidence type="ECO:0000313" key="2">
    <source>
        <dbReference type="EMBL" id="MED6197839.1"/>
    </source>
</evidence>
<evidence type="ECO:0000256" key="1">
    <source>
        <dbReference type="SAM" id="MobiDB-lite"/>
    </source>
</evidence>
<sequence length="139" mass="15853">MIQQQTHSGIALEQERNPSFSSQEEQRAAQHQHHLNPKEEDENLEPKIEMKDQDLSSTKGKQGLQKEGNSTTLLLCNFASLQLQFGSPNLDHYLAHSDCSTTSRICLDSALKKHLVLKAKNLYKGNFSQEKIKEREHIK</sequence>
<dbReference type="EMBL" id="JASCZI010211985">
    <property type="protein sequence ID" value="MED6197839.1"/>
    <property type="molecule type" value="Genomic_DNA"/>
</dbReference>
<protein>
    <submittedName>
        <fullName evidence="2">Uncharacterized protein</fullName>
    </submittedName>
</protein>
<feature type="compositionally biased region" description="Basic and acidic residues" evidence="1">
    <location>
        <begin position="44"/>
        <end position="54"/>
    </location>
</feature>
<keyword evidence="3" id="KW-1185">Reference proteome</keyword>
<gene>
    <name evidence="2" type="ORF">PIB30_060532</name>
</gene>
<organism evidence="2 3">
    <name type="scientific">Stylosanthes scabra</name>
    <dbReference type="NCBI Taxonomy" id="79078"/>
    <lineage>
        <taxon>Eukaryota</taxon>
        <taxon>Viridiplantae</taxon>
        <taxon>Streptophyta</taxon>
        <taxon>Embryophyta</taxon>
        <taxon>Tracheophyta</taxon>
        <taxon>Spermatophyta</taxon>
        <taxon>Magnoliopsida</taxon>
        <taxon>eudicotyledons</taxon>
        <taxon>Gunneridae</taxon>
        <taxon>Pentapetalae</taxon>
        <taxon>rosids</taxon>
        <taxon>fabids</taxon>
        <taxon>Fabales</taxon>
        <taxon>Fabaceae</taxon>
        <taxon>Papilionoideae</taxon>
        <taxon>50 kb inversion clade</taxon>
        <taxon>dalbergioids sensu lato</taxon>
        <taxon>Dalbergieae</taxon>
        <taxon>Pterocarpus clade</taxon>
        <taxon>Stylosanthes</taxon>
    </lineage>
</organism>
<name>A0ABU6XIJ6_9FABA</name>
<dbReference type="Proteomes" id="UP001341840">
    <property type="component" value="Unassembled WGS sequence"/>
</dbReference>
<comment type="caution">
    <text evidence="2">The sequence shown here is derived from an EMBL/GenBank/DDBJ whole genome shotgun (WGS) entry which is preliminary data.</text>
</comment>
<reference evidence="2 3" key="1">
    <citation type="journal article" date="2023" name="Plants (Basel)">
        <title>Bridging the Gap: Combining Genomics and Transcriptomics Approaches to Understand Stylosanthes scabra, an Orphan Legume from the Brazilian Caatinga.</title>
        <authorList>
            <person name="Ferreira-Neto J.R.C."/>
            <person name="da Silva M.D."/>
            <person name="Binneck E."/>
            <person name="de Melo N.F."/>
            <person name="da Silva R.H."/>
            <person name="de Melo A.L.T.M."/>
            <person name="Pandolfi V."/>
            <person name="Bustamante F.O."/>
            <person name="Brasileiro-Vidal A.C."/>
            <person name="Benko-Iseppon A.M."/>
        </authorList>
    </citation>
    <scope>NUCLEOTIDE SEQUENCE [LARGE SCALE GENOMIC DNA]</scope>
    <source>
        <tissue evidence="2">Leaves</tissue>
    </source>
</reference>